<dbReference type="PROSITE" id="PS50048">
    <property type="entry name" value="ZN2_CY6_FUNGAL_2"/>
    <property type="match status" value="1"/>
</dbReference>
<protein>
    <recommendedName>
        <fullName evidence="7">Zn(2)-C6 fungal-type domain-containing protein</fullName>
    </recommendedName>
</protein>
<gene>
    <name evidence="8" type="ORF">M409DRAFT_22197</name>
</gene>
<feature type="domain" description="Zn(2)-C6 fungal-type" evidence="7">
    <location>
        <begin position="24"/>
        <end position="56"/>
    </location>
</feature>
<dbReference type="InterPro" id="IPR036864">
    <property type="entry name" value="Zn2-C6_fun-type_DNA-bd_sf"/>
</dbReference>
<dbReference type="Gene3D" id="4.10.240.10">
    <property type="entry name" value="Zn(2)-C6 fungal-type DNA-binding domain"/>
    <property type="match status" value="1"/>
</dbReference>
<keyword evidence="5" id="KW-0804">Transcription</keyword>
<dbReference type="GO" id="GO:0006351">
    <property type="term" value="P:DNA-templated transcription"/>
    <property type="evidence" value="ECO:0007669"/>
    <property type="project" value="InterPro"/>
</dbReference>
<evidence type="ECO:0000313" key="9">
    <source>
        <dbReference type="Proteomes" id="UP000799537"/>
    </source>
</evidence>
<dbReference type="RefSeq" id="XP_033668276.1">
    <property type="nucleotide sequence ID" value="XM_033806229.1"/>
</dbReference>
<accession>A0A6A6CJH8</accession>
<dbReference type="InterPro" id="IPR051430">
    <property type="entry name" value="Fungal_TF_Env_Response"/>
</dbReference>
<dbReference type="OrthoDB" id="4236860at2759"/>
<keyword evidence="9" id="KW-1185">Reference proteome</keyword>
<organism evidence="8 9">
    <name type="scientific">Zasmidium cellare ATCC 36951</name>
    <dbReference type="NCBI Taxonomy" id="1080233"/>
    <lineage>
        <taxon>Eukaryota</taxon>
        <taxon>Fungi</taxon>
        <taxon>Dikarya</taxon>
        <taxon>Ascomycota</taxon>
        <taxon>Pezizomycotina</taxon>
        <taxon>Dothideomycetes</taxon>
        <taxon>Dothideomycetidae</taxon>
        <taxon>Mycosphaerellales</taxon>
        <taxon>Mycosphaerellaceae</taxon>
        <taxon>Zasmidium</taxon>
    </lineage>
</organism>
<dbReference type="PANTHER" id="PTHR31944:SF131">
    <property type="entry name" value="HEME-RESPONSIVE ZINC FINGER TRANSCRIPTION FACTOR HAP1"/>
    <property type="match status" value="1"/>
</dbReference>
<keyword evidence="1" id="KW-0479">Metal-binding</keyword>
<dbReference type="Proteomes" id="UP000799537">
    <property type="component" value="Unassembled WGS sequence"/>
</dbReference>
<dbReference type="AlphaFoldDB" id="A0A6A6CJH8"/>
<evidence type="ECO:0000256" key="1">
    <source>
        <dbReference type="ARBA" id="ARBA00022723"/>
    </source>
</evidence>
<dbReference type="GO" id="GO:0001228">
    <property type="term" value="F:DNA-binding transcription activator activity, RNA polymerase II-specific"/>
    <property type="evidence" value="ECO:0007669"/>
    <property type="project" value="TreeGrafter"/>
</dbReference>
<evidence type="ECO:0000313" key="8">
    <source>
        <dbReference type="EMBL" id="KAF2167387.1"/>
    </source>
</evidence>
<dbReference type="GO" id="GO:0005634">
    <property type="term" value="C:nucleus"/>
    <property type="evidence" value="ECO:0007669"/>
    <property type="project" value="TreeGrafter"/>
</dbReference>
<keyword evidence="6" id="KW-0539">Nucleus</keyword>
<dbReference type="EMBL" id="ML993593">
    <property type="protein sequence ID" value="KAF2167387.1"/>
    <property type="molecule type" value="Genomic_DNA"/>
</dbReference>
<proteinExistence type="predicted"/>
<evidence type="ECO:0000256" key="3">
    <source>
        <dbReference type="ARBA" id="ARBA00023015"/>
    </source>
</evidence>
<keyword evidence="2" id="KW-0862">Zinc</keyword>
<evidence type="ECO:0000256" key="5">
    <source>
        <dbReference type="ARBA" id="ARBA00023163"/>
    </source>
</evidence>
<keyword evidence="3" id="KW-0805">Transcription regulation</keyword>
<dbReference type="GO" id="GO:0008270">
    <property type="term" value="F:zinc ion binding"/>
    <property type="evidence" value="ECO:0007669"/>
    <property type="project" value="InterPro"/>
</dbReference>
<dbReference type="InterPro" id="IPR001138">
    <property type="entry name" value="Zn2Cys6_DnaBD"/>
</dbReference>
<evidence type="ECO:0000256" key="6">
    <source>
        <dbReference type="ARBA" id="ARBA00023242"/>
    </source>
</evidence>
<dbReference type="Pfam" id="PF00172">
    <property type="entry name" value="Zn_clus"/>
    <property type="match status" value="1"/>
</dbReference>
<dbReference type="CDD" id="cd12148">
    <property type="entry name" value="fungal_TF_MHR"/>
    <property type="match status" value="1"/>
</dbReference>
<dbReference type="GO" id="GO:0000978">
    <property type="term" value="F:RNA polymerase II cis-regulatory region sequence-specific DNA binding"/>
    <property type="evidence" value="ECO:0007669"/>
    <property type="project" value="TreeGrafter"/>
</dbReference>
<dbReference type="Pfam" id="PF04082">
    <property type="entry name" value="Fungal_trans"/>
    <property type="match status" value="1"/>
</dbReference>
<keyword evidence="4" id="KW-0238">DNA-binding</keyword>
<dbReference type="PROSITE" id="PS00463">
    <property type="entry name" value="ZN2_CY6_FUNGAL_1"/>
    <property type="match status" value="1"/>
</dbReference>
<dbReference type="SMART" id="SM00066">
    <property type="entry name" value="GAL4"/>
    <property type="match status" value="1"/>
</dbReference>
<dbReference type="InterPro" id="IPR007219">
    <property type="entry name" value="XnlR_reg_dom"/>
</dbReference>
<sequence length="703" mass="78413">MNLVQNTHSATKAAGRKRLRKIWSCLECRRRRLHCDRVTPVCGRCSKSKKPEKCQYLHNEEHSPPQDEVSMKNRAVEPPGVSSTLVVQSQNVLGQDSISFDGIAKGLGEVDGMSSQSMHFNHVDLPTSSNCFMTSIPAVHLATPESTALPLEQRSKQQAWKDASDSTCVGSMVDSIPGLQDLTKEAFREYAVMGQLRLNMHKAEIESYQLHQTRHLPKDADLRTYLPPKEEADNLVKIYFARLGGIYNILDRSTFEERYTAMWNEEPAQNGYSTVVMLLVISIAMCLQSTSAVQPVDERTCYRDRATTIITACRLYVEETLSRRYNIEEFQAQCLLLWAEQLNARRYKQTYANAGKLLRTFMCAGLPKYLNSQRGRDLPSSEKELRRKIWMAALEFELQAAFEQGMPPTVFPTPNVGVVAGSPVPGTDTERSADSQKVLNDQPTLTTLHASFCIRHQLFLRLNSTTATLTFSEAKTKAEGLTTKSSRSESVPEAAATLTIRQYLLALHHRQLQHSTSSFESSLHRTALVQHASSMVEIGHSFWQAGDPTLEFLAGHQIRAALAVVRVCLTSIGSSDHLLRSFLQNEVQGLLNKAIELIQLRVTRFTGDQRQLWTALAAQALVNIGHGLTTEEEGLRAAVDRCLETLAGLGLLGSPKSPGTDHLKVGDQCESLIMSPGRARGLETWALDDWFDIDSMDFSANFQ</sequence>
<evidence type="ECO:0000256" key="2">
    <source>
        <dbReference type="ARBA" id="ARBA00022833"/>
    </source>
</evidence>
<reference evidence="8" key="1">
    <citation type="journal article" date="2020" name="Stud. Mycol.">
        <title>101 Dothideomycetes genomes: a test case for predicting lifestyles and emergence of pathogens.</title>
        <authorList>
            <person name="Haridas S."/>
            <person name="Albert R."/>
            <person name="Binder M."/>
            <person name="Bloem J."/>
            <person name="Labutti K."/>
            <person name="Salamov A."/>
            <person name="Andreopoulos B."/>
            <person name="Baker S."/>
            <person name="Barry K."/>
            <person name="Bills G."/>
            <person name="Bluhm B."/>
            <person name="Cannon C."/>
            <person name="Castanera R."/>
            <person name="Culley D."/>
            <person name="Daum C."/>
            <person name="Ezra D."/>
            <person name="Gonzalez J."/>
            <person name="Henrissat B."/>
            <person name="Kuo A."/>
            <person name="Liang C."/>
            <person name="Lipzen A."/>
            <person name="Lutzoni F."/>
            <person name="Magnuson J."/>
            <person name="Mondo S."/>
            <person name="Nolan M."/>
            <person name="Ohm R."/>
            <person name="Pangilinan J."/>
            <person name="Park H.-J."/>
            <person name="Ramirez L."/>
            <person name="Alfaro M."/>
            <person name="Sun H."/>
            <person name="Tritt A."/>
            <person name="Yoshinaga Y."/>
            <person name="Zwiers L.-H."/>
            <person name="Turgeon B."/>
            <person name="Goodwin S."/>
            <person name="Spatafora J."/>
            <person name="Crous P."/>
            <person name="Grigoriev I."/>
        </authorList>
    </citation>
    <scope>NUCLEOTIDE SEQUENCE</scope>
    <source>
        <strain evidence="8">ATCC 36951</strain>
    </source>
</reference>
<dbReference type="PANTHER" id="PTHR31944">
    <property type="entry name" value="HEME-RESPONSIVE ZINC FINGER TRANSCRIPTION FACTOR HAP1"/>
    <property type="match status" value="1"/>
</dbReference>
<dbReference type="GeneID" id="54559501"/>
<dbReference type="SUPFAM" id="SSF57701">
    <property type="entry name" value="Zn2/Cys6 DNA-binding domain"/>
    <property type="match status" value="1"/>
</dbReference>
<evidence type="ECO:0000259" key="7">
    <source>
        <dbReference type="PROSITE" id="PS50048"/>
    </source>
</evidence>
<name>A0A6A6CJH8_ZASCE</name>
<evidence type="ECO:0000256" key="4">
    <source>
        <dbReference type="ARBA" id="ARBA00023125"/>
    </source>
</evidence>
<dbReference type="CDD" id="cd00067">
    <property type="entry name" value="GAL4"/>
    <property type="match status" value="1"/>
</dbReference>